<evidence type="ECO:0000313" key="1">
    <source>
        <dbReference type="EMBL" id="EYC43492.1"/>
    </source>
</evidence>
<proteinExistence type="predicted"/>
<accession>A0A016WW66</accession>
<comment type="caution">
    <text evidence="1">The sequence shown here is derived from an EMBL/GenBank/DDBJ whole genome shotgun (WGS) entry which is preliminary data.</text>
</comment>
<dbReference type="EMBL" id="JARK01000092">
    <property type="protein sequence ID" value="EYC43492.1"/>
    <property type="molecule type" value="Genomic_DNA"/>
</dbReference>
<name>A0A016WW66_9BILA</name>
<gene>
    <name evidence="1" type="primary">Acey_s0492.g2425</name>
    <name evidence="1" type="ORF">Y032_0492g2425</name>
</gene>
<sequence>MQAFALFSELCMRKVNTTVGANGSGPSMTSKSARRDRAAHDGIVAAVANLGFLGVFPSHLILSNEKTN</sequence>
<evidence type="ECO:0000313" key="2">
    <source>
        <dbReference type="Proteomes" id="UP000024635"/>
    </source>
</evidence>
<protein>
    <submittedName>
        <fullName evidence="1">Uncharacterized protein</fullName>
    </submittedName>
</protein>
<keyword evidence="2" id="KW-1185">Reference proteome</keyword>
<dbReference type="AlphaFoldDB" id="A0A016WW66"/>
<organism evidence="1 2">
    <name type="scientific">Ancylostoma ceylanicum</name>
    <dbReference type="NCBI Taxonomy" id="53326"/>
    <lineage>
        <taxon>Eukaryota</taxon>
        <taxon>Metazoa</taxon>
        <taxon>Ecdysozoa</taxon>
        <taxon>Nematoda</taxon>
        <taxon>Chromadorea</taxon>
        <taxon>Rhabditida</taxon>
        <taxon>Rhabditina</taxon>
        <taxon>Rhabditomorpha</taxon>
        <taxon>Strongyloidea</taxon>
        <taxon>Ancylostomatidae</taxon>
        <taxon>Ancylostomatinae</taxon>
        <taxon>Ancylostoma</taxon>
    </lineage>
</organism>
<dbReference type="Proteomes" id="UP000024635">
    <property type="component" value="Unassembled WGS sequence"/>
</dbReference>
<reference evidence="2" key="1">
    <citation type="journal article" date="2015" name="Nat. Genet.">
        <title>The genome and transcriptome of the zoonotic hookworm Ancylostoma ceylanicum identify infection-specific gene families.</title>
        <authorList>
            <person name="Schwarz E.M."/>
            <person name="Hu Y."/>
            <person name="Antoshechkin I."/>
            <person name="Miller M.M."/>
            <person name="Sternberg P.W."/>
            <person name="Aroian R.V."/>
        </authorList>
    </citation>
    <scope>NUCLEOTIDE SEQUENCE</scope>
    <source>
        <strain evidence="2">HY135</strain>
    </source>
</reference>